<evidence type="ECO:0000313" key="1">
    <source>
        <dbReference type="EMBL" id="CAH0996880.1"/>
    </source>
</evidence>
<dbReference type="InterPro" id="IPR013211">
    <property type="entry name" value="LVIVD"/>
</dbReference>
<dbReference type="Pfam" id="PF08309">
    <property type="entry name" value="LVIVD"/>
    <property type="match status" value="3"/>
</dbReference>
<evidence type="ECO:0000313" key="2">
    <source>
        <dbReference type="Proteomes" id="UP000837932"/>
    </source>
</evidence>
<accession>A0ABN8EV17</accession>
<dbReference type="PROSITE" id="PS51257">
    <property type="entry name" value="PROKAR_LIPOPROTEIN"/>
    <property type="match status" value="1"/>
</dbReference>
<organism evidence="1 2">
    <name type="scientific">Emticicia aquatica</name>
    <dbReference type="NCBI Taxonomy" id="1681835"/>
    <lineage>
        <taxon>Bacteria</taxon>
        <taxon>Pseudomonadati</taxon>
        <taxon>Bacteroidota</taxon>
        <taxon>Cytophagia</taxon>
        <taxon>Cytophagales</taxon>
        <taxon>Leadbetterellaceae</taxon>
        <taxon>Emticicia</taxon>
    </lineage>
</organism>
<protein>
    <recommendedName>
        <fullName evidence="3">LVIVD repeat-containing protein</fullName>
    </recommendedName>
</protein>
<dbReference type="RefSeq" id="WP_238807427.1">
    <property type="nucleotide sequence ID" value="NZ_CAKLPY010000002.1"/>
</dbReference>
<evidence type="ECO:0008006" key="3">
    <source>
        <dbReference type="Google" id="ProtNLM"/>
    </source>
</evidence>
<proteinExistence type="predicted"/>
<dbReference type="EMBL" id="CAKLPY010000002">
    <property type="protein sequence ID" value="CAH0996880.1"/>
    <property type="molecule type" value="Genomic_DNA"/>
</dbReference>
<name>A0ABN8EV17_9BACT</name>
<keyword evidence="2" id="KW-1185">Reference proteome</keyword>
<sequence>MKKLLHPLVLAFLACIHVSCNDDCETTRTYRTTVPITFNIEQIRSGISTEAPQDLVNPGKIYVKDNYLFINEIKKGIHIFDNSNPEKPLNISFLKIPGVIDMAVKENTLYADNYIDIVAFDISNPKAIKETGRVKDVFTTGLVDGVSWWYDAQAKTVTDYEIKVVTETVRSNCGQSSITPIYYANDVALKANTPTANQSSGGNGTTTGTGGSMARFTIYDDYLYTVSQSDLLLFNIKTLSNPLQQSKINLGWGIETIFPYKDKLFIGSNTGMYIFDNKNPEKPERLSTFQHARACDPVIVHNDIAYVTLRSGWCGVTPNRLDVVNVSNLSSPTLIKSYDMQNPAGLGIDFPNLFICESQYGLKSFDATSASNISLQQHIEKLDAYDVIPLEGKHLLMVGKDGLYQYDTSNPKNLKQLSVIPVKRDN</sequence>
<gene>
    <name evidence="1" type="ORF">EMA8858_03015</name>
</gene>
<comment type="caution">
    <text evidence="1">The sequence shown here is derived from an EMBL/GenBank/DDBJ whole genome shotgun (WGS) entry which is preliminary data.</text>
</comment>
<reference evidence="1" key="1">
    <citation type="submission" date="2021-12" db="EMBL/GenBank/DDBJ databases">
        <authorList>
            <person name="Rodrigo-Torres L."/>
            <person name="Arahal R. D."/>
            <person name="Lucena T."/>
        </authorList>
    </citation>
    <scope>NUCLEOTIDE SEQUENCE</scope>
    <source>
        <strain evidence="1">CECT 8858</strain>
    </source>
</reference>
<dbReference type="Proteomes" id="UP000837932">
    <property type="component" value="Unassembled WGS sequence"/>
</dbReference>
<dbReference type="SUPFAM" id="SSF69322">
    <property type="entry name" value="Tricorn protease domain 2"/>
    <property type="match status" value="1"/>
</dbReference>